<dbReference type="RefSeq" id="WP_012932174.1">
    <property type="nucleotide sequence ID" value="NC_013739.1"/>
</dbReference>
<evidence type="ECO:0000313" key="1">
    <source>
        <dbReference type="EMBL" id="ADB49121.1"/>
    </source>
</evidence>
<dbReference type="AlphaFoldDB" id="D3F9F4"/>
<reference evidence="1 2" key="1">
    <citation type="journal article" date="2010" name="Stand. Genomic Sci.">
        <title>Complete genome sequence of Conexibacter woesei type strain (ID131577).</title>
        <authorList>
            <person name="Pukall R."/>
            <person name="Lapidus A."/>
            <person name="Glavina Del Rio T."/>
            <person name="Copeland A."/>
            <person name="Tice H."/>
            <person name="Cheng J.-F."/>
            <person name="Lucas S."/>
            <person name="Chen F."/>
            <person name="Nolan M."/>
            <person name="Bruce D."/>
            <person name="Goodwin L."/>
            <person name="Pitluck S."/>
            <person name="Mavromatis K."/>
            <person name="Ivanova N."/>
            <person name="Ovchinnikova G."/>
            <person name="Pati A."/>
            <person name="Chen A."/>
            <person name="Palaniappan K."/>
            <person name="Land M."/>
            <person name="Hauser L."/>
            <person name="Chang Y.-J."/>
            <person name="Jeffries C.D."/>
            <person name="Chain P."/>
            <person name="Meincke L."/>
            <person name="Sims D."/>
            <person name="Brettin T."/>
            <person name="Detter J.C."/>
            <person name="Rohde M."/>
            <person name="Goeker M."/>
            <person name="Bristow J."/>
            <person name="Eisen J.A."/>
            <person name="Markowitz V."/>
            <person name="Kyrpides N.C."/>
            <person name="Klenk H.-P."/>
            <person name="Hugenholtz P."/>
        </authorList>
    </citation>
    <scope>NUCLEOTIDE SEQUENCE [LARGE SCALE GENOMIC DNA]</scope>
    <source>
        <strain evidence="2">DSM 14684 / CIP 108061 / JCM 11494 / NBRC 100937 / ID131577</strain>
    </source>
</reference>
<evidence type="ECO:0000313" key="2">
    <source>
        <dbReference type="Proteomes" id="UP000008229"/>
    </source>
</evidence>
<keyword evidence="2" id="KW-1185">Reference proteome</keyword>
<reference evidence="2" key="2">
    <citation type="submission" date="2010-01" db="EMBL/GenBank/DDBJ databases">
        <title>The complete genome of Conexibacter woesei DSM 14684.</title>
        <authorList>
            <consortium name="US DOE Joint Genome Institute (JGI-PGF)"/>
            <person name="Lucas S."/>
            <person name="Copeland A."/>
            <person name="Lapidus A."/>
            <person name="Glavina del Rio T."/>
            <person name="Dalin E."/>
            <person name="Tice H."/>
            <person name="Bruce D."/>
            <person name="Goodwin L."/>
            <person name="Pitluck S."/>
            <person name="Kyrpides N."/>
            <person name="Mavromatis K."/>
            <person name="Ivanova N."/>
            <person name="Mikhailova N."/>
            <person name="Chertkov O."/>
            <person name="Brettin T."/>
            <person name="Detter J.C."/>
            <person name="Han C."/>
            <person name="Larimer F."/>
            <person name="Land M."/>
            <person name="Hauser L."/>
            <person name="Markowitz V."/>
            <person name="Cheng J.-F."/>
            <person name="Hugenholtz P."/>
            <person name="Woyke T."/>
            <person name="Wu D."/>
            <person name="Pukall R."/>
            <person name="Steenblock K."/>
            <person name="Schneider S."/>
            <person name="Klenk H.-P."/>
            <person name="Eisen J.A."/>
        </authorList>
    </citation>
    <scope>NUCLEOTIDE SEQUENCE [LARGE SCALE GENOMIC DNA]</scope>
    <source>
        <strain evidence="2">DSM 14684 / CIP 108061 / JCM 11494 / NBRC 100937 / ID131577</strain>
    </source>
</reference>
<proteinExistence type="predicted"/>
<dbReference type="STRING" id="469383.Cwoe_0687"/>
<dbReference type="EMBL" id="CP001854">
    <property type="protein sequence ID" value="ADB49121.1"/>
    <property type="molecule type" value="Genomic_DNA"/>
</dbReference>
<protein>
    <submittedName>
        <fullName evidence="1">Uncharacterized protein</fullName>
    </submittedName>
</protein>
<dbReference type="Proteomes" id="UP000008229">
    <property type="component" value="Chromosome"/>
</dbReference>
<accession>D3F9F4</accession>
<name>D3F9F4_CONWI</name>
<gene>
    <name evidence="1" type="ordered locus">Cwoe_0687</name>
</gene>
<organism evidence="1 2">
    <name type="scientific">Conexibacter woesei (strain DSM 14684 / CCUG 47730 / CIP 108061 / JCM 11494 / NBRC 100937 / ID131577)</name>
    <dbReference type="NCBI Taxonomy" id="469383"/>
    <lineage>
        <taxon>Bacteria</taxon>
        <taxon>Bacillati</taxon>
        <taxon>Actinomycetota</taxon>
        <taxon>Thermoleophilia</taxon>
        <taxon>Solirubrobacterales</taxon>
        <taxon>Conexibacteraceae</taxon>
        <taxon>Conexibacter</taxon>
    </lineage>
</organism>
<dbReference type="KEGG" id="cwo:Cwoe_0687"/>
<sequence length="144" mass="15966">MPYIITREQRDALREEAIASLAEIGDVYLAIENDDWPLAELLSTRNATVLELLHDLGWEPDKVSQQVLLRLPAPSLSLAAQHLCAVAADRLDSHRQHGLIDDDGYAHADDVRHCRLVVEICPELLARTGPAPAAMLRWAAEMSV</sequence>
<dbReference type="HOGENOM" id="CLU_153081_0_0_11"/>